<dbReference type="Gene3D" id="3.50.30.30">
    <property type="match status" value="1"/>
</dbReference>
<feature type="domain" description="Peptidase S8/S53" evidence="10">
    <location>
        <begin position="257"/>
        <end position="518"/>
    </location>
</feature>
<keyword evidence="3 6" id="KW-0378">Hydrolase</keyword>
<feature type="compositionally biased region" description="Low complexity" evidence="8">
    <location>
        <begin position="31"/>
        <end position="52"/>
    </location>
</feature>
<dbReference type="InterPro" id="IPR050131">
    <property type="entry name" value="Peptidase_S8_subtilisin-like"/>
</dbReference>
<accession>A0A5C4WS24</accession>
<dbReference type="SUPFAM" id="SSF52743">
    <property type="entry name" value="Subtilisin-like"/>
    <property type="match status" value="1"/>
</dbReference>
<feature type="active site" description="Charge relay system" evidence="5 6">
    <location>
        <position position="298"/>
    </location>
</feature>
<dbReference type="RefSeq" id="WP_139629338.1">
    <property type="nucleotide sequence ID" value="NZ_VDLX02000002.1"/>
</dbReference>
<sequence>MALPRPPLARRAGVLLTAVTVLTTGLATVPASATTPAEQATPAPSASSTAQTDQNVTLTGVRSRKVVITLITGDKVQLTQEVPGKYRVETAPGKRQGDRRVNLFTQFTPDGVFVLPDDAVAAVQAGLLDKRLFDVKYLAENGYADDVAKQLPVIVQYPEEQPEAAVKRSAAAVPASEPTQTLESIHASALDVSKTEAGAFWEAVRAQQAAGQGFARTPDTLSGGIAKIWLDAKVKADLDVSVPMIGAPQAWERGYDGTGVKIAVLDTGVDPAHPDLAGQITDSKSFVPEQAVQDLQGHGTHVASTIAGTGAASGGKYKGVASGARLVVGKVLNNNGEGQESWIIEGMEWAAHSGVKAVSMSFGGDPSDGTDPLSQAVNDLTAETGTLFVVAAGNLSNPETISTPAAADAALTVAAVDKNDKLAGFSSRGPRLDGGLKPDIAAPGVNILAARAAGTSLGSPVDEHYTGMSGTSMATPHVSGAVAIMAQQHPDWTAQQLKTALMSTSKDDGFTVYEQGAGRVDLDRATRQQVFATSGGVDFGLLDGTEEAQTGQVTYANLGDQPVTLALKAEMSGGAKLSIADATLTIPAGGTAGTTVTLEVAGLGLGTHSGAVTAEADGVQLTTPVGAVRDVPKYDLVVHTLDRDGKPRTPTAMSVVDVDGTKGELGPYRVSDVGVVVTRVPAGTVSVMQVLDWVDGDDRANRGWLFNPELTITGDTEITLDARDATQIRFSTPKTAEPLNNLYELFYQRTLPSGQVYGGTLLNNRPLGSWEKVWALPTEKVTKGGFRFTGQWEFGVPEVTMTMRTPKRTTLHPVSKVHISDPAESHANYIPFEGRKDLRVVDGGKGRPEDLAGKDLSGALVLIDAEPAEQIFGLACGLQIERMGAIRDAGAAGILAFNEQPSTCPIPLDISQKPFSGPRLPIGIPFAYVSNAEGMKVREQVARGPVTIRVEGTPVTPYSYVFKPYEEGRIPRSMHYKVTERQMHRVDFNAHSGPYTKYSYWRSGWKVDDITYTGTGPNALQWSNPMPSSRTQWLWPLAPEVVSSSGMSAIIPQGPDGYVEESRYRVNVFDRPGRTRQEWFAMPSVPGAATASDKVYGLADPDAAPLEKNVIGLPCAICVHNGNLWVTPSMVSGVKERRDDGVVFGDLQPRYELHLYRDGQEIQNAPVEPFTTLPRYPLPKEVGTYRLTARNDLQDIEWTFTAPPGEDQVRPGLNCYAWWIDGPLEQCRTTPAVFVSYDLGDSLSDENTVAAGRRHTFELEAYHGPSAAKMPRIEGVRLWTSTDDGATWQPARLKRGRDGVYTASTRYPHYRATKGAVSLKVEAWDAAGNRVKQTTLRAFNLR</sequence>
<protein>
    <submittedName>
        <fullName evidence="11">S8 family serine peptidase</fullName>
    </submittedName>
</protein>
<proteinExistence type="inferred from homology"/>
<evidence type="ECO:0000313" key="12">
    <source>
        <dbReference type="Proteomes" id="UP000312512"/>
    </source>
</evidence>
<dbReference type="CDD" id="cd07487">
    <property type="entry name" value="Peptidases_S8_1"/>
    <property type="match status" value="1"/>
</dbReference>
<evidence type="ECO:0000256" key="9">
    <source>
        <dbReference type="SAM" id="SignalP"/>
    </source>
</evidence>
<evidence type="ECO:0000256" key="5">
    <source>
        <dbReference type="PIRSR" id="PIRSR615500-1"/>
    </source>
</evidence>
<evidence type="ECO:0000256" key="8">
    <source>
        <dbReference type="SAM" id="MobiDB-lite"/>
    </source>
</evidence>
<dbReference type="PANTHER" id="PTHR43806:SF65">
    <property type="entry name" value="SERINE PROTEASE APRX"/>
    <property type="match status" value="1"/>
</dbReference>
<dbReference type="InterPro" id="IPR000209">
    <property type="entry name" value="Peptidase_S8/S53_dom"/>
</dbReference>
<dbReference type="OrthoDB" id="614750at2"/>
<feature type="active site" description="Charge relay system" evidence="5 6">
    <location>
        <position position="472"/>
    </location>
</feature>
<feature type="signal peptide" evidence="9">
    <location>
        <begin position="1"/>
        <end position="33"/>
    </location>
</feature>
<gene>
    <name evidence="11" type="ORF">FH608_006290</name>
</gene>
<dbReference type="Pfam" id="PF00082">
    <property type="entry name" value="Peptidase_S8"/>
    <property type="match status" value="1"/>
</dbReference>
<dbReference type="InterPro" id="IPR023828">
    <property type="entry name" value="Peptidase_S8_Ser-AS"/>
</dbReference>
<dbReference type="PROSITE" id="PS51892">
    <property type="entry name" value="SUBTILASE"/>
    <property type="match status" value="1"/>
</dbReference>
<keyword evidence="2 6" id="KW-0645">Protease</keyword>
<dbReference type="PROSITE" id="PS00136">
    <property type="entry name" value="SUBTILASE_ASP"/>
    <property type="match status" value="1"/>
</dbReference>
<dbReference type="GO" id="GO:0006508">
    <property type="term" value="P:proteolysis"/>
    <property type="evidence" value="ECO:0007669"/>
    <property type="project" value="UniProtKB-KW"/>
</dbReference>
<dbReference type="Gene3D" id="3.40.50.200">
    <property type="entry name" value="Peptidase S8/S53 domain"/>
    <property type="match status" value="1"/>
</dbReference>
<comment type="caution">
    <text evidence="11">The sequence shown here is derived from an EMBL/GenBank/DDBJ whole genome shotgun (WGS) entry which is preliminary data.</text>
</comment>
<dbReference type="InterPro" id="IPR023827">
    <property type="entry name" value="Peptidase_S8_Asp-AS"/>
</dbReference>
<reference evidence="11 12" key="1">
    <citation type="submission" date="2019-10" db="EMBL/GenBank/DDBJ databases">
        <title>Nonomuraea sp. nov., isolated from Phyllanthus amarus.</title>
        <authorList>
            <person name="Klykleung N."/>
            <person name="Tanasupawat S."/>
        </authorList>
    </citation>
    <scope>NUCLEOTIDE SEQUENCE [LARGE SCALE GENOMIC DNA]</scope>
    <source>
        <strain evidence="11 12">PA1-10</strain>
    </source>
</reference>
<evidence type="ECO:0000313" key="11">
    <source>
        <dbReference type="EMBL" id="KAB8196363.1"/>
    </source>
</evidence>
<dbReference type="PANTHER" id="PTHR43806">
    <property type="entry name" value="PEPTIDASE S8"/>
    <property type="match status" value="1"/>
</dbReference>
<dbReference type="GO" id="GO:0004252">
    <property type="term" value="F:serine-type endopeptidase activity"/>
    <property type="evidence" value="ECO:0007669"/>
    <property type="project" value="UniProtKB-UniRule"/>
</dbReference>
<feature type="chain" id="PRO_5044295123" evidence="9">
    <location>
        <begin position="34"/>
        <end position="1342"/>
    </location>
</feature>
<dbReference type="InterPro" id="IPR022398">
    <property type="entry name" value="Peptidase_S8_His-AS"/>
</dbReference>
<dbReference type="PROSITE" id="PS00138">
    <property type="entry name" value="SUBTILASE_SER"/>
    <property type="match status" value="1"/>
</dbReference>
<dbReference type="PRINTS" id="PR00723">
    <property type="entry name" value="SUBTILISIN"/>
</dbReference>
<name>A0A5C4WS24_9ACTN</name>
<dbReference type="Proteomes" id="UP000312512">
    <property type="component" value="Unassembled WGS sequence"/>
</dbReference>
<evidence type="ECO:0000256" key="3">
    <source>
        <dbReference type="ARBA" id="ARBA00022801"/>
    </source>
</evidence>
<evidence type="ECO:0000256" key="7">
    <source>
        <dbReference type="RuleBase" id="RU003355"/>
    </source>
</evidence>
<evidence type="ECO:0000256" key="6">
    <source>
        <dbReference type="PROSITE-ProRule" id="PRU01240"/>
    </source>
</evidence>
<evidence type="ECO:0000259" key="10">
    <source>
        <dbReference type="Pfam" id="PF00082"/>
    </source>
</evidence>
<organism evidence="11 12">
    <name type="scientific">Nonomuraea phyllanthi</name>
    <dbReference type="NCBI Taxonomy" id="2219224"/>
    <lineage>
        <taxon>Bacteria</taxon>
        <taxon>Bacillati</taxon>
        <taxon>Actinomycetota</taxon>
        <taxon>Actinomycetes</taxon>
        <taxon>Streptosporangiales</taxon>
        <taxon>Streptosporangiaceae</taxon>
        <taxon>Nonomuraea</taxon>
    </lineage>
</organism>
<dbReference type="EMBL" id="VDLX02000002">
    <property type="protein sequence ID" value="KAB8196363.1"/>
    <property type="molecule type" value="Genomic_DNA"/>
</dbReference>
<keyword evidence="12" id="KW-1185">Reference proteome</keyword>
<feature type="region of interest" description="Disordered" evidence="8">
    <location>
        <begin position="31"/>
        <end position="55"/>
    </location>
</feature>
<dbReference type="InterPro" id="IPR015500">
    <property type="entry name" value="Peptidase_S8_subtilisin-rel"/>
</dbReference>
<evidence type="ECO:0000256" key="4">
    <source>
        <dbReference type="ARBA" id="ARBA00022825"/>
    </source>
</evidence>
<comment type="similarity">
    <text evidence="1 6 7">Belongs to the peptidase S8 family.</text>
</comment>
<feature type="active site" description="Charge relay system" evidence="5 6">
    <location>
        <position position="266"/>
    </location>
</feature>
<evidence type="ECO:0000256" key="2">
    <source>
        <dbReference type="ARBA" id="ARBA00022670"/>
    </source>
</evidence>
<keyword evidence="4 6" id="KW-0720">Serine protease</keyword>
<evidence type="ECO:0000256" key="1">
    <source>
        <dbReference type="ARBA" id="ARBA00011073"/>
    </source>
</evidence>
<keyword evidence="9" id="KW-0732">Signal</keyword>
<dbReference type="InterPro" id="IPR036852">
    <property type="entry name" value="Peptidase_S8/S53_dom_sf"/>
</dbReference>
<dbReference type="PROSITE" id="PS00137">
    <property type="entry name" value="SUBTILASE_HIS"/>
    <property type="match status" value="1"/>
</dbReference>